<protein>
    <submittedName>
        <fullName evidence="2">Uncharacterized protein</fullName>
    </submittedName>
</protein>
<gene>
    <name evidence="2" type="ORF">CXK95_12240</name>
</gene>
<name>A0A8E2QCR3_9GAMM</name>
<sequence length="63" mass="6836">MNPNDDQPNEEPDVTMTNAGEKNPSEDPDFDDKPSPRDKDDREPEVLPDDPDILGNDGSSGPG</sequence>
<keyword evidence="3" id="KW-1185">Reference proteome</keyword>
<dbReference type="EMBL" id="POUK01000004">
    <property type="protein sequence ID" value="PNF76413.1"/>
    <property type="molecule type" value="Genomic_DNA"/>
</dbReference>
<dbReference type="AlphaFoldDB" id="A0A8E2QCR3"/>
<dbReference type="Proteomes" id="UP000235881">
    <property type="component" value="Unassembled WGS sequence"/>
</dbReference>
<feature type="compositionally biased region" description="Basic and acidic residues" evidence="1">
    <location>
        <begin position="31"/>
        <end position="45"/>
    </location>
</feature>
<proteinExistence type="predicted"/>
<accession>A0A8E2QCR3</accession>
<reference evidence="2 3" key="1">
    <citation type="submission" date="2018-01" db="EMBL/GenBank/DDBJ databases">
        <title>Denitrification phenotypes of diverse strains of Pseudomonas stutzeri.</title>
        <authorList>
            <person name="Milligan D.A."/>
            <person name="Bergaust L."/>
            <person name="Bakken L.R."/>
            <person name="Frostegard A."/>
        </authorList>
    </citation>
    <scope>NUCLEOTIDE SEQUENCE [LARGE SCALE GENOMIC DNA]</scope>
    <source>
        <strain evidence="2 3">DSM 50238</strain>
    </source>
</reference>
<feature type="region of interest" description="Disordered" evidence="1">
    <location>
        <begin position="1"/>
        <end position="63"/>
    </location>
</feature>
<evidence type="ECO:0000313" key="3">
    <source>
        <dbReference type="Proteomes" id="UP000235881"/>
    </source>
</evidence>
<dbReference type="RefSeq" id="WP_102828959.1">
    <property type="nucleotide sequence ID" value="NZ_CP065721.1"/>
</dbReference>
<evidence type="ECO:0000256" key="1">
    <source>
        <dbReference type="SAM" id="MobiDB-lite"/>
    </source>
</evidence>
<evidence type="ECO:0000313" key="2">
    <source>
        <dbReference type="EMBL" id="PNF76413.1"/>
    </source>
</evidence>
<comment type="caution">
    <text evidence="2">The sequence shown here is derived from an EMBL/GenBank/DDBJ whole genome shotgun (WGS) entry which is preliminary data.</text>
</comment>
<organism evidence="2 3">
    <name type="scientific">Stutzerimonas degradans</name>
    <dbReference type="NCBI Taxonomy" id="2968968"/>
    <lineage>
        <taxon>Bacteria</taxon>
        <taxon>Pseudomonadati</taxon>
        <taxon>Pseudomonadota</taxon>
        <taxon>Gammaproteobacteria</taxon>
        <taxon>Pseudomonadales</taxon>
        <taxon>Pseudomonadaceae</taxon>
        <taxon>Stutzerimonas</taxon>
    </lineage>
</organism>